<organism evidence="2 3">
    <name type="scientific">Parenemella sanctibonifatiensis</name>
    <dbReference type="NCBI Taxonomy" id="2016505"/>
    <lineage>
        <taxon>Bacteria</taxon>
        <taxon>Bacillati</taxon>
        <taxon>Actinomycetota</taxon>
        <taxon>Actinomycetes</taxon>
        <taxon>Propionibacteriales</taxon>
        <taxon>Propionibacteriaceae</taxon>
        <taxon>Parenemella</taxon>
    </lineage>
</organism>
<accession>A0A255EJ15</accession>
<gene>
    <name evidence="2" type="primary">cas5u6u</name>
    <name evidence="2" type="ORF">CGZ92_00335</name>
</gene>
<name>A0A255EJ15_9ACTN</name>
<feature type="region of interest" description="Disordered" evidence="1">
    <location>
        <begin position="222"/>
        <end position="246"/>
    </location>
</feature>
<evidence type="ECO:0000256" key="1">
    <source>
        <dbReference type="SAM" id="MobiDB-lite"/>
    </source>
</evidence>
<dbReference type="AlphaFoldDB" id="A0A255EJ15"/>
<proteinExistence type="predicted"/>
<dbReference type="EMBL" id="NMVI01000002">
    <property type="protein sequence ID" value="OYN91529.1"/>
    <property type="molecule type" value="Genomic_DNA"/>
</dbReference>
<dbReference type="NCBIfam" id="TIGR02165">
    <property type="entry name" value="cas5_6_GSU0054"/>
    <property type="match status" value="1"/>
</dbReference>
<dbReference type="InterPro" id="IPR019089">
    <property type="entry name" value="Cas_GSU0054"/>
</dbReference>
<protein>
    <submittedName>
        <fullName evidence="2">Type I-U CRISPR-associated protein Cas5/Cas6</fullName>
    </submittedName>
</protein>
<sequence>MGRPGVRRGGQPRDCPWSHRRGSRGLTMATLTITAHFPLGVFHGHEPDGSPALHPDTARLYSALVHAAGSGPMADLRDETLHIRPEVADALIWLEEHPPSELTVPTAVRTGLDRGIAFRQQGTLAGSSKTPKIQVSSQPILTGSVADGDYAWHWDDAPDQACDVINDLCAEVSCLGEAHSPVILRCDSPIQPTHRTATSSQLKPAPLTVRTPTRGRLNALQAEHEAKRAGRAPSVSADRHSTSESLNRTRITTDGLRAQGYAPITPPPPTTSPWNRALVLTSSSELPARDPLAWCVALHKMLVSRLADQAPSSVTGAYLSGVKRPANRVAIQYLGATGTSPGRFLVMLPHDLPAEDVPLIARATAGAPRLFNRQGSVELGEVAGIDLVEFWPEPAAGFNRLWWTQLPMIPDTRRQRDRGGQSWTSEHAALLSVGYAFRDQLGFQTRDYWEITDLVRDAGVRVVQPRPVAKSTPERYVHKLPKGVSIASPYTAFLDLGTLANPRSLIALGQSRHLGGGLLVPVDFPEGASPWL</sequence>
<evidence type="ECO:0000313" key="3">
    <source>
        <dbReference type="Proteomes" id="UP000216533"/>
    </source>
</evidence>
<reference evidence="2 3" key="1">
    <citation type="submission" date="2017-07" db="EMBL/GenBank/DDBJ databases">
        <title>Draft whole genome sequences of clinical Proprionibacteriaceae strains.</title>
        <authorList>
            <person name="Bernier A.-M."/>
            <person name="Bernard K."/>
            <person name="Domingo M.-C."/>
        </authorList>
    </citation>
    <scope>NUCLEOTIDE SEQUENCE [LARGE SCALE GENOMIC DNA]</scope>
    <source>
        <strain evidence="2 3">NML 160184</strain>
    </source>
</reference>
<comment type="caution">
    <text evidence="2">The sequence shown here is derived from an EMBL/GenBank/DDBJ whole genome shotgun (WGS) entry which is preliminary data.</text>
</comment>
<feature type="region of interest" description="Disordered" evidence="1">
    <location>
        <begin position="1"/>
        <end position="22"/>
    </location>
</feature>
<dbReference type="Proteomes" id="UP000216533">
    <property type="component" value="Unassembled WGS sequence"/>
</dbReference>
<evidence type="ECO:0000313" key="2">
    <source>
        <dbReference type="EMBL" id="OYN91529.1"/>
    </source>
</evidence>